<dbReference type="KEGG" id="ppsc:EHS13_23720"/>
<keyword evidence="7 8" id="KW-0472">Membrane</keyword>
<evidence type="ECO:0000256" key="7">
    <source>
        <dbReference type="ARBA" id="ARBA00023136"/>
    </source>
</evidence>
<evidence type="ECO:0000313" key="10">
    <source>
        <dbReference type="Proteomes" id="UP000426246"/>
    </source>
</evidence>
<feature type="transmembrane region" description="Helical" evidence="8">
    <location>
        <begin position="344"/>
        <end position="366"/>
    </location>
</feature>
<accession>A0A6B8RPF0</accession>
<feature type="transmembrane region" description="Helical" evidence="8">
    <location>
        <begin position="153"/>
        <end position="172"/>
    </location>
</feature>
<evidence type="ECO:0000256" key="3">
    <source>
        <dbReference type="ARBA" id="ARBA00022448"/>
    </source>
</evidence>
<dbReference type="Gene3D" id="1.20.1740.10">
    <property type="entry name" value="Amino acid/polyamine transporter I"/>
    <property type="match status" value="1"/>
</dbReference>
<evidence type="ECO:0000256" key="1">
    <source>
        <dbReference type="ARBA" id="ARBA00004141"/>
    </source>
</evidence>
<feature type="transmembrane region" description="Helical" evidence="8">
    <location>
        <begin position="50"/>
        <end position="70"/>
    </location>
</feature>
<evidence type="ECO:0000256" key="2">
    <source>
        <dbReference type="ARBA" id="ARBA00007998"/>
    </source>
</evidence>
<proteinExistence type="inferred from homology"/>
<evidence type="ECO:0000256" key="4">
    <source>
        <dbReference type="ARBA" id="ARBA00022544"/>
    </source>
</evidence>
<dbReference type="InterPro" id="IPR004761">
    <property type="entry name" value="Spore_GerAB"/>
</dbReference>
<dbReference type="Proteomes" id="UP000426246">
    <property type="component" value="Chromosome"/>
</dbReference>
<dbReference type="GO" id="GO:0016020">
    <property type="term" value="C:membrane"/>
    <property type="evidence" value="ECO:0007669"/>
    <property type="project" value="UniProtKB-SubCell"/>
</dbReference>
<comment type="subcellular location">
    <subcellularLocation>
        <location evidence="1">Membrane</location>
        <topology evidence="1">Multi-pass membrane protein</topology>
    </subcellularLocation>
</comment>
<protein>
    <submittedName>
        <fullName evidence="9">Uncharacterized protein</fullName>
    </submittedName>
</protein>
<feature type="transmembrane region" description="Helical" evidence="8">
    <location>
        <begin position="314"/>
        <end position="332"/>
    </location>
</feature>
<evidence type="ECO:0000256" key="8">
    <source>
        <dbReference type="SAM" id="Phobius"/>
    </source>
</evidence>
<feature type="transmembrane region" description="Helical" evidence="8">
    <location>
        <begin position="192"/>
        <end position="214"/>
    </location>
</feature>
<evidence type="ECO:0000313" key="9">
    <source>
        <dbReference type="EMBL" id="QGQ97684.1"/>
    </source>
</evidence>
<sequence>MIEKKRMVAMDIFAQNDRISNMELWTLMFVYMMGSLLTLPIGYAAGHDSWISAIIGTIAALGINWIYVLLCHKYPRKSLVEIAQILLGPWIGKMVGILYTWYSFYLGAYTLLNFTDITGAVLLPRTPTVIVGITMIILVTWTASKGIEVISRCALILFLFVVISTVLGSILLVPDMEPKNILPVLESGWNPILKGAGQIATIPLGETIVFGMLIPYVNQMAFVKKTVITVIGVTGLLLLLTFFVNIFVLGEIASKQLFPSYTSVMYIAVGDFFERIEPLVFTVWIFNGFTKLTICLLVSALALSQTIGSRDYRFYLIPLGLLLLELSLILHPNQLDLIAYIKDIWPLFSLPFLIFVPLILLIISFLKRKTLKSQN</sequence>
<feature type="transmembrane region" description="Helical" evidence="8">
    <location>
        <begin position="24"/>
        <end position="44"/>
    </location>
</feature>
<keyword evidence="4" id="KW-0309">Germination</keyword>
<keyword evidence="6 8" id="KW-1133">Transmembrane helix</keyword>
<reference evidence="10" key="1">
    <citation type="submission" date="2018-11" db="EMBL/GenBank/DDBJ databases">
        <title>Complete genome sequence of Paenibacillus sp. ML311-T8.</title>
        <authorList>
            <person name="Nam Y.-D."/>
            <person name="Kang J."/>
            <person name="Chung W.-H."/>
            <person name="Park Y.S."/>
        </authorList>
    </citation>
    <scope>NUCLEOTIDE SEQUENCE [LARGE SCALE GENOMIC DNA]</scope>
    <source>
        <strain evidence="10">ML311-T8</strain>
    </source>
</reference>
<dbReference type="NCBIfam" id="TIGR00912">
    <property type="entry name" value="2A0309"/>
    <property type="match status" value="1"/>
</dbReference>
<dbReference type="AlphaFoldDB" id="A0A6B8RPF0"/>
<dbReference type="PANTHER" id="PTHR34975">
    <property type="entry name" value="SPORE GERMINATION PROTEIN A2"/>
    <property type="match status" value="1"/>
</dbReference>
<dbReference type="GO" id="GO:0009847">
    <property type="term" value="P:spore germination"/>
    <property type="evidence" value="ECO:0007669"/>
    <property type="project" value="InterPro"/>
</dbReference>
<feature type="transmembrane region" description="Helical" evidence="8">
    <location>
        <begin position="281"/>
        <end position="302"/>
    </location>
</feature>
<keyword evidence="3" id="KW-0813">Transport</keyword>
<feature type="transmembrane region" description="Helical" evidence="8">
    <location>
        <begin position="82"/>
        <end position="102"/>
    </location>
</feature>
<evidence type="ECO:0000256" key="6">
    <source>
        <dbReference type="ARBA" id="ARBA00022989"/>
    </source>
</evidence>
<feature type="transmembrane region" description="Helical" evidence="8">
    <location>
        <begin position="226"/>
        <end position="249"/>
    </location>
</feature>
<organism evidence="9 10">
    <name type="scientific">Paenibacillus psychroresistens</name>
    <dbReference type="NCBI Taxonomy" id="1778678"/>
    <lineage>
        <taxon>Bacteria</taxon>
        <taxon>Bacillati</taxon>
        <taxon>Bacillota</taxon>
        <taxon>Bacilli</taxon>
        <taxon>Bacillales</taxon>
        <taxon>Paenibacillaceae</taxon>
        <taxon>Paenibacillus</taxon>
    </lineage>
</organism>
<dbReference type="PANTHER" id="PTHR34975:SF2">
    <property type="entry name" value="SPORE GERMINATION PROTEIN A2"/>
    <property type="match status" value="1"/>
</dbReference>
<evidence type="ECO:0000256" key="5">
    <source>
        <dbReference type="ARBA" id="ARBA00022692"/>
    </source>
</evidence>
<gene>
    <name evidence="9" type="ORF">EHS13_23720</name>
</gene>
<dbReference type="EMBL" id="CP034235">
    <property type="protein sequence ID" value="QGQ97684.1"/>
    <property type="molecule type" value="Genomic_DNA"/>
</dbReference>
<dbReference type="Pfam" id="PF03845">
    <property type="entry name" value="Spore_permease"/>
    <property type="match status" value="1"/>
</dbReference>
<comment type="similarity">
    <text evidence="2">Belongs to the amino acid-polyamine-organocation (APC) superfamily. Spore germination protein (SGP) (TC 2.A.3.9) family.</text>
</comment>
<keyword evidence="10" id="KW-1185">Reference proteome</keyword>
<keyword evidence="5 8" id="KW-0812">Transmembrane</keyword>
<feature type="transmembrane region" description="Helical" evidence="8">
    <location>
        <begin position="122"/>
        <end position="141"/>
    </location>
</feature>
<name>A0A6B8RPF0_9BACL</name>